<keyword evidence="4" id="KW-0812">Transmembrane</keyword>
<reference evidence="7" key="1">
    <citation type="journal article" date="2016" name="Gigascience">
        <title>De novo construction of an expanded transcriptome assembly for the western tarnished plant bug, Lygus hesperus.</title>
        <authorList>
            <person name="Tassone E.E."/>
            <person name="Geib S.M."/>
            <person name="Hall B."/>
            <person name="Fabrick J.A."/>
            <person name="Brent C.S."/>
            <person name="Hull J.J."/>
        </authorList>
    </citation>
    <scope>NUCLEOTIDE SEQUENCE</scope>
</reference>
<organism evidence="7">
    <name type="scientific">Lygus hesperus</name>
    <name type="common">Western plant bug</name>
    <dbReference type="NCBI Taxonomy" id="30085"/>
    <lineage>
        <taxon>Eukaryota</taxon>
        <taxon>Metazoa</taxon>
        <taxon>Ecdysozoa</taxon>
        <taxon>Arthropoda</taxon>
        <taxon>Hexapoda</taxon>
        <taxon>Insecta</taxon>
        <taxon>Pterygota</taxon>
        <taxon>Neoptera</taxon>
        <taxon>Paraneoptera</taxon>
        <taxon>Hemiptera</taxon>
        <taxon>Heteroptera</taxon>
        <taxon>Panheteroptera</taxon>
        <taxon>Cimicomorpha</taxon>
        <taxon>Miridae</taxon>
        <taxon>Mirini</taxon>
        <taxon>Lygus</taxon>
    </lineage>
</organism>
<feature type="chain" id="PRO_5007527835" evidence="5">
    <location>
        <begin position="19"/>
        <end position="516"/>
    </location>
</feature>
<evidence type="ECO:0000256" key="3">
    <source>
        <dbReference type="ARBA" id="ARBA00022679"/>
    </source>
</evidence>
<name>A0A146M6V5_LYGHE</name>
<dbReference type="EMBL" id="GDHC01003460">
    <property type="protein sequence ID" value="JAQ15169.1"/>
    <property type="molecule type" value="Transcribed_RNA"/>
</dbReference>
<keyword evidence="2" id="KW-0328">Glycosyltransferase</keyword>
<protein>
    <submittedName>
        <fullName evidence="7">UDP-glucuronosyltransferase 2B7</fullName>
    </submittedName>
</protein>
<gene>
    <name evidence="7" type="primary">UGT2B7_0</name>
    <name evidence="6" type="synonym">UGT2B7_1</name>
    <name evidence="7" type="ORF">g.70817</name>
    <name evidence="6" type="ORF">g.70818</name>
</gene>
<keyword evidence="5" id="KW-0732">Signal</keyword>
<accession>A0A146M6V5</accession>
<feature type="transmembrane region" description="Helical" evidence="4">
    <location>
        <begin position="475"/>
        <end position="499"/>
    </location>
</feature>
<dbReference type="Gene3D" id="3.40.50.2000">
    <property type="entry name" value="Glycogen Phosphorylase B"/>
    <property type="match status" value="2"/>
</dbReference>
<dbReference type="PANTHER" id="PTHR48043">
    <property type="entry name" value="EG:EG0003.4 PROTEIN-RELATED"/>
    <property type="match status" value="1"/>
</dbReference>
<keyword evidence="4" id="KW-1133">Transmembrane helix</keyword>
<sequence length="516" mass="58348">MKSSMLIVPLLFCGSALAANILVLLPLPFTSHVLTFKPLFIELAKKGHNVTYIGALSLPETQNLHQTLVKNSTIDELLEKLVAALRETDQWGFLSYFWHFGSQLIDIMLDHPAFQNLIYDESSHFDVIITEPYFLHEPLVAFGQKFNAPVIGIFPLSPTIWGSYLSGNPMPFSYVPSYKTPFTDHMNLNERIQNTLIQLYEFIGTKYYYLPKQEEVVRNKMKFKGSENLPPLQSMLKNVSLHLIDYHFSSGYNRPFENNILQVGGLNLARAKIEPLDKELSDLMDKSKGVIYFSMGSHVKTSELGEDAVREIVKAFAQLSDYQVFMKWDGDFQPLGLPPNVKISKWFPQPSVLGHPKTKVMIGHGGLHGIMECIHHGVPFLGIPQFSDQESNTRFVVSSGFGLRVGKDELTSEKLLGAVRALLTKPEYKENAVKRSKIALDRVMAPLDLAVYGVEYVLRHQGAPHLRPAVLDLPWYQYILVDVISIIIIVPLVILFIVLKLSSWCRPFPPDPVLKK</sequence>
<evidence type="ECO:0000256" key="2">
    <source>
        <dbReference type="ARBA" id="ARBA00022676"/>
    </source>
</evidence>
<comment type="similarity">
    <text evidence="1">Belongs to the UDP-glycosyltransferase family.</text>
</comment>
<dbReference type="PANTHER" id="PTHR48043:SF159">
    <property type="entry name" value="EG:EG0003.4 PROTEIN-RELATED"/>
    <property type="match status" value="1"/>
</dbReference>
<evidence type="ECO:0000256" key="4">
    <source>
        <dbReference type="SAM" id="Phobius"/>
    </source>
</evidence>
<dbReference type="GO" id="GO:0008194">
    <property type="term" value="F:UDP-glycosyltransferase activity"/>
    <property type="evidence" value="ECO:0007669"/>
    <property type="project" value="InterPro"/>
</dbReference>
<dbReference type="InterPro" id="IPR002213">
    <property type="entry name" value="UDP_glucos_trans"/>
</dbReference>
<keyword evidence="3 7" id="KW-0808">Transferase</keyword>
<keyword evidence="4" id="KW-0472">Membrane</keyword>
<evidence type="ECO:0000313" key="6">
    <source>
        <dbReference type="EMBL" id="JAQ06345.1"/>
    </source>
</evidence>
<dbReference type="EMBL" id="GDHC01012284">
    <property type="protein sequence ID" value="JAQ06345.1"/>
    <property type="molecule type" value="Transcribed_RNA"/>
</dbReference>
<dbReference type="AlphaFoldDB" id="A0A146M6V5"/>
<evidence type="ECO:0000256" key="5">
    <source>
        <dbReference type="SAM" id="SignalP"/>
    </source>
</evidence>
<dbReference type="InterPro" id="IPR050271">
    <property type="entry name" value="UDP-glycosyltransferase"/>
</dbReference>
<dbReference type="SUPFAM" id="SSF53756">
    <property type="entry name" value="UDP-Glycosyltransferase/glycogen phosphorylase"/>
    <property type="match status" value="1"/>
</dbReference>
<evidence type="ECO:0000313" key="7">
    <source>
        <dbReference type="EMBL" id="JAQ15169.1"/>
    </source>
</evidence>
<dbReference type="CDD" id="cd03784">
    <property type="entry name" value="GT1_Gtf-like"/>
    <property type="match status" value="1"/>
</dbReference>
<dbReference type="FunFam" id="3.40.50.2000:FF:000021">
    <property type="entry name" value="UDP-glucuronosyltransferase"/>
    <property type="match status" value="1"/>
</dbReference>
<feature type="signal peptide" evidence="5">
    <location>
        <begin position="1"/>
        <end position="18"/>
    </location>
</feature>
<dbReference type="Pfam" id="PF00201">
    <property type="entry name" value="UDPGT"/>
    <property type="match status" value="1"/>
</dbReference>
<evidence type="ECO:0000256" key="1">
    <source>
        <dbReference type="ARBA" id="ARBA00009995"/>
    </source>
</evidence>
<proteinExistence type="inferred from homology"/>